<keyword evidence="2" id="KW-1185">Reference proteome</keyword>
<evidence type="ECO:0000313" key="1">
    <source>
        <dbReference type="EMBL" id="CAH6721855.1"/>
    </source>
</evidence>
<reference evidence="1" key="1">
    <citation type="submission" date="2022-06" db="EMBL/GenBank/DDBJ databases">
        <authorList>
            <person name="Legras J.-L."/>
            <person name="Devillers H."/>
            <person name="Grondin C."/>
        </authorList>
    </citation>
    <scope>NUCLEOTIDE SEQUENCE</scope>
    <source>
        <strain evidence="1">CLIB 1444</strain>
    </source>
</reference>
<accession>A0ACA9Y9X2</accession>
<sequence length="711" mass="79695">MNVNKTVDSDAAPNPRNLIQQERSSAVFNPDLMNYFLEGSKERSEETKKMIQQMERDPILASRSNYYDLTKAEQRELTIKKINRLSRYIESETFDEFERRMSLISVFDPQLHTRIGVHLGLFIGCVRSNGTFAQVNYWALEKESAFIKNIYGCFGMTELAHGSNVAGLQTTATFDEENDSFIINTPHIGATKWWIGGAAHSATHCSVYARLIVKGKDYGVKTFIVPLRDSNHDLMPGITIGDIGAKMGRDGIDNGWIQFSNVKIPRFFMLQKYAKVDSDGNVTLPKMNQLSYGALLSGRVIMVKDAFRWSSRFITIATRYGVGRRQFQAANAKENDEESQLLDYPLHQRRLIPILALCYAFSNGANVLADSAKEANDILESAVSNDDKAGIDHGIALTKSLFVASGSLKSTCTWLTLENIDKCRQACGGHGYSSYSGFGKAYNDFAVQCTWEGDNNILGMSVGKQLVKNIENVLNKGEKLSGILEFLNDSSKYLNKEVVLNIDDLNSTEKILVALQVAIIRGSAQCLKTLQAQNDNWDYIGADLVTLSKLLAHFFLLKAFLDKVKTMGEGDEKPLIPILDKLAKLYSYTAALETFSGNFLTYSVISPDAMTYLTTTRIQELCAELRPHVIPLTDSFQLSDMMINSAIGGYEGNFYEEYFKIVNTNNPPENDKAPYNHLIMKMLHRGSYDDRTRQEFSDEVAELIDPELEDS</sequence>
<evidence type="ECO:0000313" key="2">
    <source>
        <dbReference type="Proteomes" id="UP001152531"/>
    </source>
</evidence>
<proteinExistence type="predicted"/>
<comment type="caution">
    <text evidence="1">The sequence shown here is derived from an EMBL/GenBank/DDBJ whole genome shotgun (WGS) entry which is preliminary data.</text>
</comment>
<dbReference type="EMBL" id="CALSDN010000007">
    <property type="protein sequence ID" value="CAH6721855.1"/>
    <property type="molecule type" value="Genomic_DNA"/>
</dbReference>
<organism evidence="1 2">
    <name type="scientific">[Candida] jaroonii</name>
    <dbReference type="NCBI Taxonomy" id="467808"/>
    <lineage>
        <taxon>Eukaryota</taxon>
        <taxon>Fungi</taxon>
        <taxon>Dikarya</taxon>
        <taxon>Ascomycota</taxon>
        <taxon>Saccharomycotina</taxon>
        <taxon>Pichiomycetes</taxon>
        <taxon>Debaryomycetaceae</taxon>
        <taxon>Yamadazyma</taxon>
    </lineage>
</organism>
<protein>
    <submittedName>
        <fullName evidence="1">Acyl-coenzyme A oxidase</fullName>
    </submittedName>
</protein>
<dbReference type="Proteomes" id="UP001152531">
    <property type="component" value="Unassembled WGS sequence"/>
</dbReference>
<name>A0ACA9Y9X2_9ASCO</name>
<gene>
    <name evidence="1" type="ORF">CLIB1444_07S03972</name>
</gene>